<dbReference type="Proteomes" id="UP000827986">
    <property type="component" value="Unassembled WGS sequence"/>
</dbReference>
<evidence type="ECO:0000313" key="2">
    <source>
        <dbReference type="Proteomes" id="UP000827986"/>
    </source>
</evidence>
<gene>
    <name evidence="1" type="ORF">KIL84_015994</name>
</gene>
<evidence type="ECO:0000313" key="1">
    <source>
        <dbReference type="EMBL" id="KAH1166822.1"/>
    </source>
</evidence>
<protein>
    <submittedName>
        <fullName evidence="1">Uncharacterized protein</fullName>
    </submittedName>
</protein>
<reference evidence="1" key="1">
    <citation type="submission" date="2021-09" db="EMBL/GenBank/DDBJ databases">
        <title>The genome of Mauremys mutica provides insights into the evolution of semi-aquatic lifestyle.</title>
        <authorList>
            <person name="Gong S."/>
            <person name="Gao Y."/>
        </authorList>
    </citation>
    <scope>NUCLEOTIDE SEQUENCE</scope>
    <source>
        <strain evidence="1">MM-2020</strain>
        <tissue evidence="1">Muscle</tissue>
    </source>
</reference>
<comment type="caution">
    <text evidence="1">The sequence shown here is derived from an EMBL/GenBank/DDBJ whole genome shotgun (WGS) entry which is preliminary data.</text>
</comment>
<accession>A0A9D3WRM7</accession>
<keyword evidence="2" id="KW-1185">Reference proteome</keyword>
<dbReference type="AlphaFoldDB" id="A0A9D3WRM7"/>
<name>A0A9D3WRM7_9SAUR</name>
<organism evidence="1 2">
    <name type="scientific">Mauremys mutica</name>
    <name type="common">yellowpond turtle</name>
    <dbReference type="NCBI Taxonomy" id="74926"/>
    <lineage>
        <taxon>Eukaryota</taxon>
        <taxon>Metazoa</taxon>
        <taxon>Chordata</taxon>
        <taxon>Craniata</taxon>
        <taxon>Vertebrata</taxon>
        <taxon>Euteleostomi</taxon>
        <taxon>Archelosauria</taxon>
        <taxon>Testudinata</taxon>
        <taxon>Testudines</taxon>
        <taxon>Cryptodira</taxon>
        <taxon>Durocryptodira</taxon>
        <taxon>Testudinoidea</taxon>
        <taxon>Geoemydidae</taxon>
        <taxon>Geoemydinae</taxon>
        <taxon>Mauremys</taxon>
    </lineage>
</organism>
<sequence length="116" mass="13026">MELHWGMEPDVHTTYGKSAMCKRSLYIELTLVSDFITDMQNHWASPFLPSIIACWRLGEHSLGFVFCLMECWQQLIAATSCYRQGSPCPPASVRIVTSNGTLPRHSHPSTYAALGH</sequence>
<dbReference type="EMBL" id="JAHDVG010000487">
    <property type="protein sequence ID" value="KAH1166822.1"/>
    <property type="molecule type" value="Genomic_DNA"/>
</dbReference>
<proteinExistence type="predicted"/>